<keyword evidence="1" id="KW-0732">Signal</keyword>
<name>A0A512AY14_9BACT</name>
<dbReference type="AlphaFoldDB" id="A0A512AY14"/>
<dbReference type="OrthoDB" id="885753at2"/>
<organism evidence="2 3">
    <name type="scientific">Adhaeribacter aerolatus</name>
    <dbReference type="NCBI Taxonomy" id="670289"/>
    <lineage>
        <taxon>Bacteria</taxon>
        <taxon>Pseudomonadati</taxon>
        <taxon>Bacteroidota</taxon>
        <taxon>Cytophagia</taxon>
        <taxon>Cytophagales</taxon>
        <taxon>Hymenobacteraceae</taxon>
        <taxon>Adhaeribacter</taxon>
    </lineage>
</organism>
<feature type="chain" id="PRO_5022048708" description="Secretion system C-terminal sorting domain-containing protein" evidence="1">
    <location>
        <begin position="26"/>
        <end position="136"/>
    </location>
</feature>
<dbReference type="RefSeq" id="WP_146897878.1">
    <property type="nucleotide sequence ID" value="NZ_BJYS01000016.1"/>
</dbReference>
<evidence type="ECO:0000313" key="2">
    <source>
        <dbReference type="EMBL" id="GEO04612.1"/>
    </source>
</evidence>
<evidence type="ECO:0008006" key="4">
    <source>
        <dbReference type="Google" id="ProtNLM"/>
    </source>
</evidence>
<reference evidence="2 3" key="1">
    <citation type="submission" date="2019-07" db="EMBL/GenBank/DDBJ databases">
        <title>Whole genome shotgun sequence of Adhaeribacter aerolatus NBRC 106133.</title>
        <authorList>
            <person name="Hosoyama A."/>
            <person name="Uohara A."/>
            <person name="Ohji S."/>
            <person name="Ichikawa N."/>
        </authorList>
    </citation>
    <scope>NUCLEOTIDE SEQUENCE [LARGE SCALE GENOMIC DNA]</scope>
    <source>
        <strain evidence="2 3">NBRC 106133</strain>
    </source>
</reference>
<evidence type="ECO:0000256" key="1">
    <source>
        <dbReference type="SAM" id="SignalP"/>
    </source>
</evidence>
<protein>
    <recommendedName>
        <fullName evidence="4">Secretion system C-terminal sorting domain-containing protein</fullName>
    </recommendedName>
</protein>
<accession>A0A512AY14</accession>
<gene>
    <name evidence="2" type="ORF">AAE02nite_22760</name>
</gene>
<keyword evidence="3" id="KW-1185">Reference proteome</keyword>
<evidence type="ECO:0000313" key="3">
    <source>
        <dbReference type="Proteomes" id="UP000321532"/>
    </source>
</evidence>
<sequence length="136" mass="14907">MRVPQLFACFGLVVALLFSAGNTWAFQSIGGNDKPTVAGKDNPKYRFHEASTLSGIKVQPNKKTGTFQLQFDQLLTETGFLQVKNTAGKVLYASSILPAAAGMTHTLDIGKLNPGLYSIEVKTSDATFWKKIRIRR</sequence>
<feature type="signal peptide" evidence="1">
    <location>
        <begin position="1"/>
        <end position="25"/>
    </location>
</feature>
<dbReference type="Proteomes" id="UP000321532">
    <property type="component" value="Unassembled WGS sequence"/>
</dbReference>
<proteinExistence type="predicted"/>
<comment type="caution">
    <text evidence="2">The sequence shown here is derived from an EMBL/GenBank/DDBJ whole genome shotgun (WGS) entry which is preliminary data.</text>
</comment>
<dbReference type="EMBL" id="BJYS01000016">
    <property type="protein sequence ID" value="GEO04612.1"/>
    <property type="molecule type" value="Genomic_DNA"/>
</dbReference>